<dbReference type="GeneID" id="54993315"/>
<sequence>MTAEERALVAEARSFRSGTAGNHLDTRLADALEARLDAEDEEQTP</sequence>
<organism evidence="1 2">
    <name type="scientific">Microbacterium phage MementoMori</name>
    <dbReference type="NCBI Taxonomy" id="2201436"/>
    <lineage>
        <taxon>Viruses</taxon>
        <taxon>Duplodnaviria</taxon>
        <taxon>Heunggongvirae</taxon>
        <taxon>Uroviricota</taxon>
        <taxon>Caudoviricetes</taxon>
        <taxon>Kutznervirinae</taxon>
        <taxon>Mementomorivirus</taxon>
        <taxon>Mementomorivirus mementomori</taxon>
    </lineage>
</organism>
<dbReference type="RefSeq" id="YP_009802760.1">
    <property type="nucleotide sequence ID" value="NC_047987.1"/>
</dbReference>
<accession>A0A2Z4Q5L3</accession>
<dbReference type="EMBL" id="MH271303">
    <property type="protein sequence ID" value="AWY05342.1"/>
    <property type="molecule type" value="Genomic_DNA"/>
</dbReference>
<proteinExistence type="predicted"/>
<evidence type="ECO:0000313" key="2">
    <source>
        <dbReference type="Proteomes" id="UP000250535"/>
    </source>
</evidence>
<gene>
    <name evidence="1" type="primary">88</name>
    <name evidence="1" type="ORF">SEA_MEMENTOMORI_88</name>
</gene>
<dbReference type="Proteomes" id="UP000250535">
    <property type="component" value="Segment"/>
</dbReference>
<reference evidence="1 2" key="1">
    <citation type="submission" date="2018-04" db="EMBL/GenBank/DDBJ databases">
        <authorList>
            <person name="Harrington T."/>
            <person name="Washburn E."/>
            <person name="Bricker J."/>
            <person name="McKinney A."/>
            <person name="Betsko A.J."/>
            <person name="Garlena R.A."/>
            <person name="Russell D.A."/>
            <person name="Pope W.A."/>
            <person name="Jacobs-Sera D."/>
            <person name="Hatfull G.F."/>
        </authorList>
    </citation>
    <scope>NUCLEOTIDE SEQUENCE [LARGE SCALE GENOMIC DNA]</scope>
</reference>
<name>A0A2Z4Q5L3_9CAUD</name>
<protein>
    <submittedName>
        <fullName evidence="1">Uncharacterized protein</fullName>
    </submittedName>
</protein>
<keyword evidence="2" id="KW-1185">Reference proteome</keyword>
<dbReference type="KEGG" id="vg:54993315"/>
<evidence type="ECO:0000313" key="1">
    <source>
        <dbReference type="EMBL" id="AWY05342.1"/>
    </source>
</evidence>